<accession>A0A160DFW3</accession>
<evidence type="ECO:0000313" key="1">
    <source>
        <dbReference type="EMBL" id="ANA86855.1"/>
    </source>
</evidence>
<dbReference type="GeneID" id="28802758"/>
<dbReference type="EMBL" id="KU998247">
    <property type="protein sequence ID" value="ANA86855.1"/>
    <property type="molecule type" value="Genomic_DNA"/>
</dbReference>
<dbReference type="KEGG" id="vg:28802758"/>
<dbReference type="Proteomes" id="UP000201796">
    <property type="component" value="Segment"/>
</dbReference>
<gene>
    <name evidence="1" type="primary">181</name>
    <name evidence="1" type="ORF">PBI_BACHITA_181</name>
</gene>
<sequence>MKPLAMTKLRNQIRALDTELVVELRNVRINGVLQGCSGFITNPRDGRIVYVNTDFNHGTMYDQPFYRTAADTKDFRGGRNQIDSNYETLARDMVAFIHRREERSIDHVRV</sequence>
<dbReference type="RefSeq" id="YP_009276292.1">
    <property type="nucleotide sequence ID" value="NC_030936.1"/>
</dbReference>
<proteinExistence type="predicted"/>
<protein>
    <submittedName>
        <fullName evidence="1">Uncharacterized protein</fullName>
    </submittedName>
</protein>
<evidence type="ECO:0000313" key="2">
    <source>
        <dbReference type="Proteomes" id="UP000201796"/>
    </source>
</evidence>
<organism evidence="1 2">
    <name type="scientific">Gordonia phage Bachita</name>
    <dbReference type="NCBI Taxonomy" id="1838061"/>
    <lineage>
        <taxon>Viruses</taxon>
        <taxon>Duplodnaviria</taxon>
        <taxon>Heunggongvirae</taxon>
        <taxon>Uroviricota</taxon>
        <taxon>Caudoviricetes</taxon>
        <taxon>Smoothievirus</taxon>
        <taxon>Smoothievirus bachita</taxon>
    </lineage>
</organism>
<name>A0A160DFW3_9CAUD</name>
<reference evidence="1 2" key="1">
    <citation type="submission" date="2016-03" db="EMBL/GenBank/DDBJ databases">
        <authorList>
            <person name="Montgomery M.T."/>
            <person name="Guerrero C.A."/>
            <person name="Mavrich T.N."/>
            <person name="Pope W.H."/>
            <person name="Garlena R.A."/>
            <person name="Russell D.A."/>
            <person name="Jacobs-Sera D."/>
            <person name="Hendrix R.W."/>
            <person name="Hatfull G.F."/>
        </authorList>
    </citation>
    <scope>NUCLEOTIDE SEQUENCE [LARGE SCALE GENOMIC DNA]</scope>
</reference>
<keyword evidence="2" id="KW-1185">Reference proteome</keyword>